<evidence type="ECO:0000259" key="9">
    <source>
        <dbReference type="PROSITE" id="PS51012"/>
    </source>
</evidence>
<comment type="similarity">
    <text evidence="2">Belongs to the ABC-2 integral membrane protein family.</text>
</comment>
<dbReference type="InterPro" id="IPR051449">
    <property type="entry name" value="ABC-2_transporter_component"/>
</dbReference>
<dbReference type="AlphaFoldDB" id="D1CD94"/>
<dbReference type="STRING" id="525904.Tter_1853"/>
<keyword evidence="3" id="KW-0813">Transport</keyword>
<keyword evidence="4" id="KW-1003">Cell membrane</keyword>
<feature type="transmembrane region" description="Helical" evidence="8">
    <location>
        <begin position="361"/>
        <end position="380"/>
    </location>
</feature>
<dbReference type="InterPro" id="IPR013525">
    <property type="entry name" value="ABC2_TM"/>
</dbReference>
<dbReference type="GO" id="GO:0005886">
    <property type="term" value="C:plasma membrane"/>
    <property type="evidence" value="ECO:0007669"/>
    <property type="project" value="UniProtKB-SubCell"/>
</dbReference>
<evidence type="ECO:0000256" key="3">
    <source>
        <dbReference type="ARBA" id="ARBA00022448"/>
    </source>
</evidence>
<keyword evidence="6 8" id="KW-1133">Transmembrane helix</keyword>
<feature type="transmembrane region" description="Helical" evidence="8">
    <location>
        <begin position="241"/>
        <end position="262"/>
    </location>
</feature>
<feature type="transmembrane region" description="Helical" evidence="8">
    <location>
        <begin position="190"/>
        <end position="215"/>
    </location>
</feature>
<dbReference type="PANTHER" id="PTHR30294">
    <property type="entry name" value="MEMBRANE COMPONENT OF ABC TRANSPORTER YHHJ-RELATED"/>
    <property type="match status" value="1"/>
</dbReference>
<dbReference type="InterPro" id="IPR047817">
    <property type="entry name" value="ABC2_TM_bact-type"/>
</dbReference>
<evidence type="ECO:0000256" key="1">
    <source>
        <dbReference type="ARBA" id="ARBA00004651"/>
    </source>
</evidence>
<dbReference type="PANTHER" id="PTHR30294:SF29">
    <property type="entry name" value="MULTIDRUG ABC TRANSPORTER PERMEASE YBHS-RELATED"/>
    <property type="match status" value="1"/>
</dbReference>
<dbReference type="Proteomes" id="UP000000323">
    <property type="component" value="Chromosome 1"/>
</dbReference>
<evidence type="ECO:0000256" key="6">
    <source>
        <dbReference type="ARBA" id="ARBA00022989"/>
    </source>
</evidence>
<dbReference type="Pfam" id="PF12698">
    <property type="entry name" value="ABC2_membrane_3"/>
    <property type="match status" value="1"/>
</dbReference>
<feature type="transmembrane region" description="Helical" evidence="8">
    <location>
        <begin position="302"/>
        <end position="323"/>
    </location>
</feature>
<protein>
    <submittedName>
        <fullName evidence="10">ABC-2 type transporter</fullName>
    </submittedName>
</protein>
<proteinExistence type="inferred from homology"/>
<evidence type="ECO:0000313" key="10">
    <source>
        <dbReference type="EMBL" id="ACZ42759.1"/>
    </source>
</evidence>
<sequence length="386" mass="42728">MRALVRIFSFAAKEITDIKRQPRLVLTLIMGPFLILLAFGLGYNSTQPPIHALLVVPENSGLPGNQQEYTRHIPPPFVIDGLYRNTEEALAKLQAGQTEVVIIFPEDTMQSIRSGHRATVQVIYRELDPIASSWIPYFTRAAIDSMNRQLVTQAISSTRLLENTSLSPQVIVAPLDAKTRNIVPYQPSVVIYYLPSAIALLLQHLAITLASFSLVRERLIGAIELFRVAPVGRTEVITGKYLGYGIVTLIVGVVLIASMMYFLGLPLLGSVYELAILLAALTFSSLGIGFFISAISKSESQAVQFSMLTLLASIFFSGFFLPIESLNEYARWISYILPVTYAIDSLKEVLLLGIHIKEENLYALGAIFLITTLASSFILGRDFKRK</sequence>
<feature type="transmembrane region" description="Helical" evidence="8">
    <location>
        <begin position="24"/>
        <end position="43"/>
    </location>
</feature>
<organism evidence="10 11">
    <name type="scientific">Thermobaculum terrenum (strain ATCC BAA-798 / CCMEE 7001 / YNP1)</name>
    <dbReference type="NCBI Taxonomy" id="525904"/>
    <lineage>
        <taxon>Bacteria</taxon>
        <taxon>Bacillati</taxon>
        <taxon>Chloroflexota</taxon>
        <taxon>Chloroflexia</taxon>
        <taxon>Candidatus Thermobaculales</taxon>
        <taxon>Candidatus Thermobaculaceae</taxon>
        <taxon>Thermobaculum</taxon>
    </lineage>
</organism>
<gene>
    <name evidence="10" type="ordered locus">Tter_1853</name>
</gene>
<dbReference type="GO" id="GO:0140359">
    <property type="term" value="F:ABC-type transporter activity"/>
    <property type="evidence" value="ECO:0007669"/>
    <property type="project" value="InterPro"/>
</dbReference>
<dbReference type="eggNOG" id="COG0842">
    <property type="taxonomic scope" value="Bacteria"/>
</dbReference>
<keyword evidence="11" id="KW-1185">Reference proteome</keyword>
<feature type="domain" description="ABC transmembrane type-2" evidence="9">
    <location>
        <begin position="159"/>
        <end position="382"/>
    </location>
</feature>
<feature type="transmembrane region" description="Helical" evidence="8">
    <location>
        <begin position="274"/>
        <end position="295"/>
    </location>
</feature>
<evidence type="ECO:0000256" key="8">
    <source>
        <dbReference type="SAM" id="Phobius"/>
    </source>
</evidence>
<dbReference type="Gene3D" id="3.40.1710.10">
    <property type="entry name" value="abc type-2 transporter like domain"/>
    <property type="match status" value="1"/>
</dbReference>
<dbReference type="PROSITE" id="PS51012">
    <property type="entry name" value="ABC_TM2"/>
    <property type="match status" value="1"/>
</dbReference>
<dbReference type="HOGENOM" id="CLU_039483_8_3_0"/>
<comment type="subcellular location">
    <subcellularLocation>
        <location evidence="1">Cell membrane</location>
        <topology evidence="1">Multi-pass membrane protein</topology>
    </subcellularLocation>
</comment>
<evidence type="ECO:0000256" key="5">
    <source>
        <dbReference type="ARBA" id="ARBA00022692"/>
    </source>
</evidence>
<evidence type="ECO:0000313" key="11">
    <source>
        <dbReference type="Proteomes" id="UP000000323"/>
    </source>
</evidence>
<evidence type="ECO:0000256" key="2">
    <source>
        <dbReference type="ARBA" id="ARBA00007783"/>
    </source>
</evidence>
<evidence type="ECO:0000256" key="4">
    <source>
        <dbReference type="ARBA" id="ARBA00022475"/>
    </source>
</evidence>
<dbReference type="KEGG" id="ttr:Tter_1853"/>
<keyword evidence="5 8" id="KW-0812">Transmembrane</keyword>
<dbReference type="EMBL" id="CP001825">
    <property type="protein sequence ID" value="ACZ42759.1"/>
    <property type="molecule type" value="Genomic_DNA"/>
</dbReference>
<reference evidence="11" key="1">
    <citation type="journal article" date="2010" name="Stand. Genomic Sci.">
        <title>Complete genome sequence of 'Thermobaculum terrenum' type strain (YNP1).</title>
        <authorList>
            <person name="Kiss H."/>
            <person name="Cleland D."/>
            <person name="Lapidus A."/>
            <person name="Lucas S."/>
            <person name="Glavina Del Rio T."/>
            <person name="Nolan M."/>
            <person name="Tice H."/>
            <person name="Han C."/>
            <person name="Goodwin L."/>
            <person name="Pitluck S."/>
            <person name="Liolios K."/>
            <person name="Ivanova N."/>
            <person name="Mavromatis K."/>
            <person name="Ovchinnikova G."/>
            <person name="Pati A."/>
            <person name="Chen A."/>
            <person name="Palaniappan K."/>
            <person name="Land M."/>
            <person name="Hauser L."/>
            <person name="Chang Y."/>
            <person name="Jeffries C."/>
            <person name="Lu M."/>
            <person name="Brettin T."/>
            <person name="Detter J."/>
            <person name="Goker M."/>
            <person name="Tindall B."/>
            <person name="Beck B."/>
            <person name="McDermott T."/>
            <person name="Woyke T."/>
            <person name="Bristow J."/>
            <person name="Eisen J."/>
            <person name="Markowitz V."/>
            <person name="Hugenholtz P."/>
            <person name="Kyrpides N."/>
            <person name="Klenk H."/>
            <person name="Cheng J."/>
        </authorList>
    </citation>
    <scope>NUCLEOTIDE SEQUENCE [LARGE SCALE GENOMIC DNA]</scope>
    <source>
        <strain evidence="11">ATCC BAA-798 / YNP1</strain>
    </source>
</reference>
<name>D1CD94_THET1</name>
<keyword evidence="7 8" id="KW-0472">Membrane</keyword>
<evidence type="ECO:0000256" key="7">
    <source>
        <dbReference type="ARBA" id="ARBA00023136"/>
    </source>
</evidence>
<accession>D1CD94</accession>
<dbReference type="RefSeq" id="WP_012875790.1">
    <property type="nucleotide sequence ID" value="NC_013525.1"/>
</dbReference>